<dbReference type="PANTHER" id="PTHR30273:SF2">
    <property type="entry name" value="PROTEIN FECR"/>
    <property type="match status" value="1"/>
</dbReference>
<comment type="caution">
    <text evidence="4">The sequence shown here is derived from an EMBL/GenBank/DDBJ whole genome shotgun (WGS) entry which is preliminary data.</text>
</comment>
<keyword evidence="5" id="KW-1185">Reference proteome</keyword>
<dbReference type="InterPro" id="IPR006860">
    <property type="entry name" value="FecR"/>
</dbReference>
<dbReference type="Pfam" id="PF16344">
    <property type="entry name" value="FecR_C"/>
    <property type="match status" value="1"/>
</dbReference>
<keyword evidence="1" id="KW-0472">Membrane</keyword>
<evidence type="ECO:0000259" key="3">
    <source>
        <dbReference type="Pfam" id="PF16344"/>
    </source>
</evidence>
<dbReference type="EMBL" id="ACKQ02000007">
    <property type="protein sequence ID" value="EFK36074.1"/>
    <property type="molecule type" value="Genomic_DNA"/>
</dbReference>
<dbReference type="InterPro" id="IPR032508">
    <property type="entry name" value="FecR_C"/>
</dbReference>
<organism evidence="4 5">
    <name type="scientific">Chryseobacterium gleum ATCC 35910</name>
    <dbReference type="NCBI Taxonomy" id="525257"/>
    <lineage>
        <taxon>Bacteria</taxon>
        <taxon>Pseudomonadati</taxon>
        <taxon>Bacteroidota</taxon>
        <taxon>Flavobacteriia</taxon>
        <taxon>Flavobacteriales</taxon>
        <taxon>Weeksellaceae</taxon>
        <taxon>Chryseobacterium group</taxon>
        <taxon>Chryseobacterium</taxon>
    </lineage>
</organism>
<feature type="domain" description="FecR protein" evidence="2">
    <location>
        <begin position="182"/>
        <end position="277"/>
    </location>
</feature>
<name>A0ABN0ASH0_CHRGE</name>
<sequence length="388" mass="44155">MKPMEERRILEELKIVPLLTKFVRGEDMTVLEEKTIEIWLNESSANRAFFEELQDKDHVARELLKRDAASATTSSELLKLHGVVKKRQSHYKRVIIWTTAAAILLFFSLTILLYRYHQSRNVIDETVNMATADIDPGKDQATLTFDDGQVIDLEGKTVKSDADGVTYLNGQAVSPSKMQFATLTTPRKGQYKAILPDGTTVWLNAESKLKYPTKFAGAERLVELEGEGYFEVAHNASRPFIVESKGQRVKVLGTKFNINSYTNEEYTRTTLISGSVELRNLQNELMVRLKPGEQGRFVLGGIDVKKVDPETFIGWTDNEFQFNGAQLVEVLRQLERWYDIDVDYQNVPNAKVYATISRDKKLTSVLFALGEVTDLNFKMTGRRIEIKK</sequence>
<gene>
    <name evidence="4" type="ORF">HMPREF0204_15143</name>
</gene>
<feature type="domain" description="Protein FecR C-terminal" evidence="3">
    <location>
        <begin position="320"/>
        <end position="386"/>
    </location>
</feature>
<dbReference type="Gene3D" id="3.55.50.30">
    <property type="match status" value="1"/>
</dbReference>
<evidence type="ECO:0000313" key="5">
    <source>
        <dbReference type="Proteomes" id="UP000002969"/>
    </source>
</evidence>
<evidence type="ECO:0000259" key="2">
    <source>
        <dbReference type="Pfam" id="PF04773"/>
    </source>
</evidence>
<reference evidence="4" key="1">
    <citation type="submission" date="2010-06" db="EMBL/GenBank/DDBJ databases">
        <authorList>
            <person name="Muzny D."/>
            <person name="Qin X."/>
            <person name="Buhay C."/>
            <person name="Dugan-Rocha S."/>
            <person name="Ding Y."/>
            <person name="Chen G."/>
            <person name="Hawes A."/>
            <person name="Holder M."/>
            <person name="Jhangiani S."/>
            <person name="Johnson A."/>
            <person name="Khan Z."/>
            <person name="Li Z."/>
            <person name="Liu W."/>
            <person name="Liu X."/>
            <person name="Perez L."/>
            <person name="Shen H."/>
            <person name="Wang Q."/>
            <person name="Watt J."/>
            <person name="Xi L."/>
            <person name="Xin Y."/>
            <person name="Zhou J."/>
            <person name="Deng J."/>
            <person name="Jiang H."/>
            <person name="Liu Y."/>
            <person name="Qu J."/>
            <person name="Song X.-Z."/>
            <person name="Zhang L."/>
            <person name="Villasana D."/>
            <person name="Johnson A."/>
            <person name="Liu J."/>
            <person name="Liyanage D."/>
            <person name="Lorensuhewa L."/>
            <person name="Robinson T."/>
            <person name="Song A."/>
            <person name="Song B.-B."/>
            <person name="Dinh H."/>
            <person name="Thornton R."/>
            <person name="Coyle M."/>
            <person name="Francisco L."/>
            <person name="Jackson L."/>
            <person name="Javaid M."/>
            <person name="Korchina V."/>
            <person name="Kovar C."/>
            <person name="Mata R."/>
            <person name="Mathew T."/>
            <person name="Ngo R."/>
            <person name="Nguyen L."/>
            <person name="Nguyen N."/>
            <person name="Okwuonu G."/>
            <person name="Ongeri F."/>
            <person name="Pham C."/>
            <person name="Simmons D."/>
            <person name="Wilczek-Boney K."/>
            <person name="Hale W."/>
            <person name="Jakkamsetti A."/>
            <person name="Pham P."/>
            <person name="Ruth R."/>
            <person name="San Lucas F."/>
            <person name="Warren J."/>
            <person name="Zhang J."/>
            <person name="Zhao Z."/>
            <person name="Zhou C."/>
            <person name="Zhu D."/>
            <person name="Lee S."/>
            <person name="Bess C."/>
            <person name="Blankenburg K."/>
            <person name="Forbes L."/>
            <person name="Fu Q."/>
            <person name="Gubbala S."/>
            <person name="Hirani K."/>
            <person name="Jayaseelan J.C."/>
            <person name="Lara F."/>
            <person name="Munidasa M."/>
            <person name="Palculict T."/>
            <person name="Patil S."/>
            <person name="Pu L.-L."/>
            <person name="Saada N."/>
            <person name="Tang L."/>
            <person name="Weissenberger G."/>
            <person name="Zhu Y."/>
            <person name="Hemphill L."/>
            <person name="Shang Y."/>
            <person name="Youmans B."/>
            <person name="Ayvaz T."/>
            <person name="Ross M."/>
            <person name="Santibanez J."/>
            <person name="Aqrawi P."/>
            <person name="Gross S."/>
            <person name="Joshi V."/>
            <person name="Fowler G."/>
            <person name="Nazareth L."/>
            <person name="Reid J."/>
            <person name="Worley K."/>
            <person name="Petrosino J."/>
            <person name="Highlander S."/>
            <person name="Gibbs R."/>
        </authorList>
    </citation>
    <scope>NUCLEOTIDE SEQUENCE [LARGE SCALE GENOMIC DNA]</scope>
    <source>
        <strain evidence="4">ATCC 35910</strain>
    </source>
</reference>
<proteinExistence type="predicted"/>
<feature type="transmembrane region" description="Helical" evidence="1">
    <location>
        <begin position="94"/>
        <end position="114"/>
    </location>
</feature>
<keyword evidence="1" id="KW-1133">Transmembrane helix</keyword>
<dbReference type="Proteomes" id="UP000002969">
    <property type="component" value="Unassembled WGS sequence"/>
</dbReference>
<dbReference type="Pfam" id="PF04773">
    <property type="entry name" value="FecR"/>
    <property type="match status" value="1"/>
</dbReference>
<dbReference type="InterPro" id="IPR012373">
    <property type="entry name" value="Ferrdict_sens_TM"/>
</dbReference>
<protein>
    <submittedName>
        <fullName evidence="4">Sigma factor regulatory protein, FecR/PupR family</fullName>
    </submittedName>
</protein>
<evidence type="ECO:0000256" key="1">
    <source>
        <dbReference type="SAM" id="Phobius"/>
    </source>
</evidence>
<keyword evidence="1" id="KW-0812">Transmembrane</keyword>
<accession>A0ABN0ASH0</accession>
<dbReference type="PANTHER" id="PTHR30273">
    <property type="entry name" value="PERIPLASMIC SIGNAL SENSOR AND SIGMA FACTOR ACTIVATOR FECR-RELATED"/>
    <property type="match status" value="1"/>
</dbReference>
<dbReference type="Gene3D" id="2.60.120.1440">
    <property type="match status" value="1"/>
</dbReference>
<evidence type="ECO:0000313" key="4">
    <source>
        <dbReference type="EMBL" id="EFK36074.1"/>
    </source>
</evidence>